<reference evidence="1 2" key="1">
    <citation type="submission" date="2016-10" db="EMBL/GenBank/DDBJ databases">
        <authorList>
            <person name="de Groot N.N."/>
        </authorList>
    </citation>
    <scope>NUCLEOTIDE SEQUENCE [LARGE SCALE GENOMIC DNA]</scope>
    <source>
        <strain evidence="1 2">CPCC 100156</strain>
    </source>
</reference>
<dbReference type="InterPro" id="IPR011067">
    <property type="entry name" value="Plasmid_toxin/cell-grow_inhib"/>
</dbReference>
<dbReference type="GO" id="GO:0004521">
    <property type="term" value="F:RNA endonuclease activity"/>
    <property type="evidence" value="ECO:0007669"/>
    <property type="project" value="TreeGrafter"/>
</dbReference>
<keyword evidence="1" id="KW-0378">Hydrolase</keyword>
<proteinExistence type="predicted"/>
<dbReference type="Pfam" id="PF02452">
    <property type="entry name" value="PemK_toxin"/>
    <property type="match status" value="1"/>
</dbReference>
<protein>
    <submittedName>
        <fullName evidence="1">mRNA-degrading endonuclease, toxin component of the MazEF toxin-antitoxin module</fullName>
    </submittedName>
</protein>
<gene>
    <name evidence="1" type="ORF">SAMN04487779_1007103</name>
</gene>
<sequence length="117" mass="12761">MSLALRAGQIVLADWRDGLPKEPNKRRPAIVVEDDDLFPDYPNVILVPLTEDAEFAPAGLAVRIEPTADNGCAKPCYALPHHVAATSKLRLRATESRITPQQLGEIRERIALAIGLA</sequence>
<dbReference type="AlphaFoldDB" id="A0A1G6UAM1"/>
<name>A0A1G6UAM1_9PROT</name>
<organism evidence="1 2">
    <name type="scientific">Belnapia rosea</name>
    <dbReference type="NCBI Taxonomy" id="938405"/>
    <lineage>
        <taxon>Bacteria</taxon>
        <taxon>Pseudomonadati</taxon>
        <taxon>Pseudomonadota</taxon>
        <taxon>Alphaproteobacteria</taxon>
        <taxon>Acetobacterales</taxon>
        <taxon>Roseomonadaceae</taxon>
        <taxon>Belnapia</taxon>
    </lineage>
</organism>
<accession>A0A1G6UAM1</accession>
<dbReference type="GO" id="GO:0003677">
    <property type="term" value="F:DNA binding"/>
    <property type="evidence" value="ECO:0007669"/>
    <property type="project" value="InterPro"/>
</dbReference>
<dbReference type="EMBL" id="FMZX01000007">
    <property type="protein sequence ID" value="SDD38331.1"/>
    <property type="molecule type" value="Genomic_DNA"/>
</dbReference>
<keyword evidence="2" id="KW-1185">Reference proteome</keyword>
<dbReference type="PANTHER" id="PTHR33988">
    <property type="entry name" value="ENDORIBONUCLEASE MAZF-RELATED"/>
    <property type="match status" value="1"/>
</dbReference>
<dbReference type="InterPro" id="IPR003477">
    <property type="entry name" value="PemK-like"/>
</dbReference>
<dbReference type="Gene3D" id="2.30.30.110">
    <property type="match status" value="1"/>
</dbReference>
<dbReference type="Proteomes" id="UP000198925">
    <property type="component" value="Unassembled WGS sequence"/>
</dbReference>
<evidence type="ECO:0000313" key="1">
    <source>
        <dbReference type="EMBL" id="SDD38331.1"/>
    </source>
</evidence>
<keyword evidence="1" id="KW-0540">Nuclease</keyword>
<dbReference type="STRING" id="938405.SAMN02927895_00089"/>
<dbReference type="PANTHER" id="PTHR33988:SF1">
    <property type="entry name" value="ENDORIBONUCLEASE MAZF7-RELATED"/>
    <property type="match status" value="1"/>
</dbReference>
<dbReference type="GO" id="GO:0006402">
    <property type="term" value="P:mRNA catabolic process"/>
    <property type="evidence" value="ECO:0007669"/>
    <property type="project" value="TreeGrafter"/>
</dbReference>
<dbReference type="SUPFAM" id="SSF50118">
    <property type="entry name" value="Cell growth inhibitor/plasmid maintenance toxic component"/>
    <property type="match status" value="1"/>
</dbReference>
<evidence type="ECO:0000313" key="2">
    <source>
        <dbReference type="Proteomes" id="UP000198925"/>
    </source>
</evidence>
<dbReference type="RefSeq" id="WP_090663688.1">
    <property type="nucleotide sequence ID" value="NZ_FMZX01000007.1"/>
</dbReference>
<keyword evidence="1" id="KW-0255">Endonuclease</keyword>
<dbReference type="GO" id="GO:0016075">
    <property type="term" value="P:rRNA catabolic process"/>
    <property type="evidence" value="ECO:0007669"/>
    <property type="project" value="TreeGrafter"/>
</dbReference>